<evidence type="ECO:0000313" key="2">
    <source>
        <dbReference type="Proteomes" id="UP000027920"/>
    </source>
</evidence>
<reference evidence="1 2" key="1">
    <citation type="submission" date="2013-03" db="EMBL/GenBank/DDBJ databases">
        <title>The Genome Sequence of Exophiala aquamarina CBS 119918.</title>
        <authorList>
            <consortium name="The Broad Institute Genomics Platform"/>
            <person name="Cuomo C."/>
            <person name="de Hoog S."/>
            <person name="Gorbushina A."/>
            <person name="Walker B."/>
            <person name="Young S.K."/>
            <person name="Zeng Q."/>
            <person name="Gargeya S."/>
            <person name="Fitzgerald M."/>
            <person name="Haas B."/>
            <person name="Abouelleil A."/>
            <person name="Allen A.W."/>
            <person name="Alvarado L."/>
            <person name="Arachchi H.M."/>
            <person name="Berlin A.M."/>
            <person name="Chapman S.B."/>
            <person name="Gainer-Dewar J."/>
            <person name="Goldberg J."/>
            <person name="Griggs A."/>
            <person name="Gujja S."/>
            <person name="Hansen M."/>
            <person name="Howarth C."/>
            <person name="Imamovic A."/>
            <person name="Ireland A."/>
            <person name="Larimer J."/>
            <person name="McCowan C."/>
            <person name="Murphy C."/>
            <person name="Pearson M."/>
            <person name="Poon T.W."/>
            <person name="Priest M."/>
            <person name="Roberts A."/>
            <person name="Saif S."/>
            <person name="Shea T."/>
            <person name="Sisk P."/>
            <person name="Sykes S."/>
            <person name="Wortman J."/>
            <person name="Nusbaum C."/>
            <person name="Birren B."/>
        </authorList>
    </citation>
    <scope>NUCLEOTIDE SEQUENCE [LARGE SCALE GENOMIC DNA]</scope>
    <source>
        <strain evidence="1 2">CBS 119918</strain>
    </source>
</reference>
<proteinExistence type="predicted"/>
<dbReference type="VEuPathDB" id="FungiDB:A1O9_08347"/>
<sequence>MDDWLTVLLGATAAAAPKEGEDKQFNGSCLVAKASSKEEVLEELRKDIYAQEGVWNVEKVWYSIDMLWLLFNEEDKR</sequence>
<accession>A0A072P796</accession>
<dbReference type="Gene3D" id="3.30.70.1060">
    <property type="entry name" value="Dimeric alpha+beta barrel"/>
    <property type="match status" value="1"/>
</dbReference>
<dbReference type="GeneID" id="25283260"/>
<protein>
    <recommendedName>
        <fullName evidence="3">YCII-related domain-containing protein</fullName>
    </recommendedName>
</protein>
<dbReference type="OrthoDB" id="5519740at2759"/>
<dbReference type="Proteomes" id="UP000027920">
    <property type="component" value="Unassembled WGS sequence"/>
</dbReference>
<dbReference type="SUPFAM" id="SSF54909">
    <property type="entry name" value="Dimeric alpha+beta barrel"/>
    <property type="match status" value="1"/>
</dbReference>
<organism evidence="1 2">
    <name type="scientific">Exophiala aquamarina CBS 119918</name>
    <dbReference type="NCBI Taxonomy" id="1182545"/>
    <lineage>
        <taxon>Eukaryota</taxon>
        <taxon>Fungi</taxon>
        <taxon>Dikarya</taxon>
        <taxon>Ascomycota</taxon>
        <taxon>Pezizomycotina</taxon>
        <taxon>Eurotiomycetes</taxon>
        <taxon>Chaetothyriomycetidae</taxon>
        <taxon>Chaetothyriales</taxon>
        <taxon>Herpotrichiellaceae</taxon>
        <taxon>Exophiala</taxon>
    </lineage>
</organism>
<name>A0A072P796_9EURO</name>
<keyword evidence="2" id="KW-1185">Reference proteome</keyword>
<dbReference type="AlphaFoldDB" id="A0A072P796"/>
<dbReference type="HOGENOM" id="CLU_2638083_0_0_1"/>
<evidence type="ECO:0000313" key="1">
    <source>
        <dbReference type="EMBL" id="KEF55597.1"/>
    </source>
</evidence>
<evidence type="ECO:0008006" key="3">
    <source>
        <dbReference type="Google" id="ProtNLM"/>
    </source>
</evidence>
<dbReference type="RefSeq" id="XP_013258187.1">
    <property type="nucleotide sequence ID" value="XM_013402733.1"/>
</dbReference>
<gene>
    <name evidence="1" type="ORF">A1O9_08347</name>
</gene>
<dbReference type="InterPro" id="IPR011008">
    <property type="entry name" value="Dimeric_a/b-barrel"/>
</dbReference>
<dbReference type="EMBL" id="AMGV01000007">
    <property type="protein sequence ID" value="KEF55597.1"/>
    <property type="molecule type" value="Genomic_DNA"/>
</dbReference>
<comment type="caution">
    <text evidence="1">The sequence shown here is derived from an EMBL/GenBank/DDBJ whole genome shotgun (WGS) entry which is preliminary data.</text>
</comment>